<proteinExistence type="predicted"/>
<name>X6MC99_RETFI</name>
<accession>X6MC99</accession>
<sequence length="91" mass="10690">MKTMRTKIALILTIERCANSLAMKINKGLQNIKKEQKKKIMKISIIKQELRMRIKKDINNDDNDSRNIIYCSLHDKIIDSRISKVNTNFIN</sequence>
<organism evidence="1 2">
    <name type="scientific">Reticulomyxa filosa</name>
    <dbReference type="NCBI Taxonomy" id="46433"/>
    <lineage>
        <taxon>Eukaryota</taxon>
        <taxon>Sar</taxon>
        <taxon>Rhizaria</taxon>
        <taxon>Retaria</taxon>
        <taxon>Foraminifera</taxon>
        <taxon>Monothalamids</taxon>
        <taxon>Reticulomyxidae</taxon>
        <taxon>Reticulomyxa</taxon>
    </lineage>
</organism>
<dbReference type="EMBL" id="ASPP01022817">
    <property type="protein sequence ID" value="ETO11067.1"/>
    <property type="molecule type" value="Genomic_DNA"/>
</dbReference>
<dbReference type="AlphaFoldDB" id="X6MC99"/>
<comment type="caution">
    <text evidence="1">The sequence shown here is derived from an EMBL/GenBank/DDBJ whole genome shotgun (WGS) entry which is preliminary data.</text>
</comment>
<protein>
    <submittedName>
        <fullName evidence="1">Uncharacterized protein</fullName>
    </submittedName>
</protein>
<keyword evidence="2" id="KW-1185">Reference proteome</keyword>
<reference evidence="1 2" key="1">
    <citation type="journal article" date="2013" name="Curr. Biol.">
        <title>The Genome of the Foraminiferan Reticulomyxa filosa.</title>
        <authorList>
            <person name="Glockner G."/>
            <person name="Hulsmann N."/>
            <person name="Schleicher M."/>
            <person name="Noegel A.A."/>
            <person name="Eichinger L."/>
            <person name="Gallinger C."/>
            <person name="Pawlowski J."/>
            <person name="Sierra R."/>
            <person name="Euteneuer U."/>
            <person name="Pillet L."/>
            <person name="Moustafa A."/>
            <person name="Platzer M."/>
            <person name="Groth M."/>
            <person name="Szafranski K."/>
            <person name="Schliwa M."/>
        </authorList>
    </citation>
    <scope>NUCLEOTIDE SEQUENCE [LARGE SCALE GENOMIC DNA]</scope>
</reference>
<gene>
    <name evidence="1" type="ORF">RFI_26309</name>
</gene>
<evidence type="ECO:0000313" key="1">
    <source>
        <dbReference type="EMBL" id="ETO11067.1"/>
    </source>
</evidence>
<evidence type="ECO:0000313" key="2">
    <source>
        <dbReference type="Proteomes" id="UP000023152"/>
    </source>
</evidence>
<dbReference type="Proteomes" id="UP000023152">
    <property type="component" value="Unassembled WGS sequence"/>
</dbReference>